<dbReference type="OrthoDB" id="9775180at2"/>
<dbReference type="RefSeq" id="WP_092057079.1">
    <property type="nucleotide sequence ID" value="NZ_FOJJ01000023.1"/>
</dbReference>
<dbReference type="Proteomes" id="UP000317155">
    <property type="component" value="Unassembled WGS sequence"/>
</dbReference>
<dbReference type="InterPro" id="IPR036291">
    <property type="entry name" value="NAD(P)-bd_dom_sf"/>
</dbReference>
<dbReference type="InterPro" id="IPR006037">
    <property type="entry name" value="RCK_C"/>
</dbReference>
<dbReference type="PROSITE" id="PS51202">
    <property type="entry name" value="RCK_C"/>
    <property type="match status" value="1"/>
</dbReference>
<keyword evidence="2" id="KW-0406">Ion transport</keyword>
<evidence type="ECO:0000313" key="6">
    <source>
        <dbReference type="Proteomes" id="UP000317155"/>
    </source>
</evidence>
<evidence type="ECO:0000256" key="1">
    <source>
        <dbReference type="ARBA" id="ARBA00022448"/>
    </source>
</evidence>
<name>A0A550JHU0_9BACT</name>
<protein>
    <submittedName>
        <fullName evidence="5">TrkA family potassium uptake protein</fullName>
    </submittedName>
</protein>
<dbReference type="InterPro" id="IPR036721">
    <property type="entry name" value="RCK_C_sf"/>
</dbReference>
<organism evidence="5 6">
    <name type="scientific">Trichloromonas acetexigens</name>
    <dbReference type="NCBI Taxonomy" id="38815"/>
    <lineage>
        <taxon>Bacteria</taxon>
        <taxon>Pseudomonadati</taxon>
        <taxon>Thermodesulfobacteriota</taxon>
        <taxon>Desulfuromonadia</taxon>
        <taxon>Desulfuromonadales</taxon>
        <taxon>Trichloromonadaceae</taxon>
        <taxon>Trichloromonas</taxon>
    </lineage>
</organism>
<dbReference type="Gene3D" id="3.40.50.720">
    <property type="entry name" value="NAD(P)-binding Rossmann-like Domain"/>
    <property type="match status" value="1"/>
</dbReference>
<sequence length="222" mass="24059">MKVLLAGSGKILYYLTRQFSRRGVDVRVVAPSEEEARELSRRTGATVLFGDATDPRVLNEAGAWRAHTVLALLPNDEDNLAICQIAGRMYRVPRTIALVNDPENEEVFQRLEVTTAISATRILSLIIEEQAGFEEIARMMAVGDGSVSVSEVLLREEAPAIGLPLKKLTLPEEALLGGIIRGDKVLIPKGGTHLQAGDRLILIAAPASLDAALRLLTGEESR</sequence>
<dbReference type="PANTHER" id="PTHR43833">
    <property type="entry name" value="POTASSIUM CHANNEL PROTEIN 2-RELATED-RELATED"/>
    <property type="match status" value="1"/>
</dbReference>
<evidence type="ECO:0000259" key="3">
    <source>
        <dbReference type="PROSITE" id="PS51201"/>
    </source>
</evidence>
<feature type="domain" description="RCK N-terminal" evidence="3">
    <location>
        <begin position="1"/>
        <end position="123"/>
    </location>
</feature>
<dbReference type="SUPFAM" id="SSF51735">
    <property type="entry name" value="NAD(P)-binding Rossmann-fold domains"/>
    <property type="match status" value="1"/>
</dbReference>
<dbReference type="Gene3D" id="3.30.70.1450">
    <property type="entry name" value="Regulator of K+ conductance, C-terminal domain"/>
    <property type="match status" value="1"/>
</dbReference>
<feature type="domain" description="RCK C-terminal" evidence="4">
    <location>
        <begin position="137"/>
        <end position="218"/>
    </location>
</feature>
<evidence type="ECO:0000259" key="4">
    <source>
        <dbReference type="PROSITE" id="PS51202"/>
    </source>
</evidence>
<reference evidence="5 6" key="1">
    <citation type="submission" date="2019-07" db="EMBL/GenBank/DDBJ databases">
        <title>Insights of Desulfuromonas acetexigens electromicrobiology.</title>
        <authorList>
            <person name="Katuri K."/>
            <person name="Sapireddy V."/>
            <person name="Shaw D.R."/>
            <person name="Saikaly P."/>
        </authorList>
    </citation>
    <scope>NUCLEOTIDE SEQUENCE [LARGE SCALE GENOMIC DNA]</scope>
    <source>
        <strain evidence="5 6">2873</strain>
    </source>
</reference>
<proteinExistence type="predicted"/>
<dbReference type="PROSITE" id="PS51201">
    <property type="entry name" value="RCK_N"/>
    <property type="match status" value="1"/>
</dbReference>
<dbReference type="SUPFAM" id="SSF116726">
    <property type="entry name" value="TrkA C-terminal domain-like"/>
    <property type="match status" value="1"/>
</dbReference>
<dbReference type="InterPro" id="IPR050721">
    <property type="entry name" value="Trk_Ktr_HKT_K-transport"/>
</dbReference>
<dbReference type="PANTHER" id="PTHR43833:SF5">
    <property type="entry name" value="TRK SYSTEM POTASSIUM UPTAKE PROTEIN TRKA"/>
    <property type="match status" value="1"/>
</dbReference>
<evidence type="ECO:0000313" key="5">
    <source>
        <dbReference type="EMBL" id="TRO82782.1"/>
    </source>
</evidence>
<dbReference type="AlphaFoldDB" id="A0A550JHU0"/>
<accession>A0A550JHU0</accession>
<dbReference type="GO" id="GO:0006813">
    <property type="term" value="P:potassium ion transport"/>
    <property type="evidence" value="ECO:0007669"/>
    <property type="project" value="InterPro"/>
</dbReference>
<evidence type="ECO:0000256" key="2">
    <source>
        <dbReference type="ARBA" id="ARBA00023065"/>
    </source>
</evidence>
<dbReference type="Pfam" id="PF02080">
    <property type="entry name" value="TrkA_C"/>
    <property type="match status" value="1"/>
</dbReference>
<comment type="caution">
    <text evidence="5">The sequence shown here is derived from an EMBL/GenBank/DDBJ whole genome shotgun (WGS) entry which is preliminary data.</text>
</comment>
<dbReference type="GO" id="GO:0008324">
    <property type="term" value="F:monoatomic cation transmembrane transporter activity"/>
    <property type="evidence" value="ECO:0007669"/>
    <property type="project" value="InterPro"/>
</dbReference>
<keyword evidence="1" id="KW-0813">Transport</keyword>
<gene>
    <name evidence="5" type="ORF">FL622_06305</name>
</gene>
<dbReference type="InterPro" id="IPR003148">
    <property type="entry name" value="RCK_N"/>
</dbReference>
<dbReference type="EMBL" id="VJVV01000003">
    <property type="protein sequence ID" value="TRO82782.1"/>
    <property type="molecule type" value="Genomic_DNA"/>
</dbReference>
<dbReference type="Pfam" id="PF02254">
    <property type="entry name" value="TrkA_N"/>
    <property type="match status" value="1"/>
</dbReference>
<keyword evidence="6" id="KW-1185">Reference proteome</keyword>